<dbReference type="AlphaFoldDB" id="A0A4Q5LQX2"/>
<organism evidence="1 2">
    <name type="scientific">Emticicia agri</name>
    <dbReference type="NCBI Taxonomy" id="2492393"/>
    <lineage>
        <taxon>Bacteria</taxon>
        <taxon>Pseudomonadati</taxon>
        <taxon>Bacteroidota</taxon>
        <taxon>Cytophagia</taxon>
        <taxon>Cytophagales</taxon>
        <taxon>Leadbetterellaceae</taxon>
        <taxon>Emticicia</taxon>
    </lineage>
</organism>
<dbReference type="RefSeq" id="WP_130024263.1">
    <property type="nucleotide sequence ID" value="NZ_SEWF01000089.1"/>
</dbReference>
<dbReference type="Proteomes" id="UP000293162">
    <property type="component" value="Unassembled WGS sequence"/>
</dbReference>
<dbReference type="EMBL" id="SEWF01000089">
    <property type="protein sequence ID" value="RYU91807.1"/>
    <property type="molecule type" value="Genomic_DNA"/>
</dbReference>
<protein>
    <submittedName>
        <fullName evidence="1">Uncharacterized protein</fullName>
    </submittedName>
</protein>
<dbReference type="OrthoDB" id="5783711at2"/>
<evidence type="ECO:0000313" key="2">
    <source>
        <dbReference type="Proteomes" id="UP000293162"/>
    </source>
</evidence>
<reference evidence="1 2" key="1">
    <citation type="submission" date="2019-02" db="EMBL/GenBank/DDBJ databases">
        <title>Bacterial novel species Emticicia sp. 17J42-9 isolated from soil.</title>
        <authorList>
            <person name="Jung H.-Y."/>
        </authorList>
    </citation>
    <scope>NUCLEOTIDE SEQUENCE [LARGE SCALE GENOMIC DNA]</scope>
    <source>
        <strain evidence="1 2">17J42-9</strain>
    </source>
</reference>
<proteinExistence type="predicted"/>
<accession>A0A4Q5LQX2</accession>
<keyword evidence="2" id="KW-1185">Reference proteome</keyword>
<comment type="caution">
    <text evidence="1">The sequence shown here is derived from an EMBL/GenBank/DDBJ whole genome shotgun (WGS) entry which is preliminary data.</text>
</comment>
<sequence length="77" mass="9385">MRTFERYNLNFQNIIDAPNEILNNFFNEVSREELISWLSWNDRNGIYEDRYSIMEFGNVMTKEKGIEIMRKQIEESI</sequence>
<evidence type="ECO:0000313" key="1">
    <source>
        <dbReference type="EMBL" id="RYU91807.1"/>
    </source>
</evidence>
<name>A0A4Q5LQX2_9BACT</name>
<gene>
    <name evidence="1" type="ORF">EWM59_26630</name>
</gene>